<evidence type="ECO:0000256" key="1">
    <source>
        <dbReference type="SAM" id="MobiDB-lite"/>
    </source>
</evidence>
<dbReference type="Proteomes" id="UP000054387">
    <property type="component" value="Unassembled WGS sequence"/>
</dbReference>
<keyword evidence="3" id="KW-1185">Reference proteome</keyword>
<comment type="caution">
    <text evidence="2">The sequence shown here is derived from an EMBL/GenBank/DDBJ whole genome shotgun (WGS) entry which is preliminary data.</text>
</comment>
<evidence type="ECO:0000313" key="2">
    <source>
        <dbReference type="EMBL" id="KTG07797.1"/>
    </source>
</evidence>
<dbReference type="STRING" id="1514971.AUR64_02105"/>
<feature type="region of interest" description="Disordered" evidence="1">
    <location>
        <begin position="39"/>
        <end position="71"/>
    </location>
</feature>
<reference evidence="2 3" key="1">
    <citation type="submission" date="2015-12" db="EMBL/GenBank/DDBJ databases">
        <title>Haloprofundus marisrubri gen. nov., sp. nov., an extremely halophilic archaeon isolated from the Discovery deep brine-seawater interface in the Red Sea.</title>
        <authorList>
            <person name="Zhang G."/>
            <person name="Stingl U."/>
            <person name="Rashid M."/>
        </authorList>
    </citation>
    <scope>NUCLEOTIDE SEQUENCE [LARGE SCALE GENOMIC DNA]</scope>
    <source>
        <strain evidence="2 3">SB9</strain>
    </source>
</reference>
<gene>
    <name evidence="2" type="ORF">AUR64_02105</name>
</gene>
<evidence type="ECO:0000313" key="3">
    <source>
        <dbReference type="Proteomes" id="UP000054387"/>
    </source>
</evidence>
<proteinExistence type="predicted"/>
<name>A0A0W1R387_9EURY</name>
<dbReference type="RefSeq" id="WP_058583488.1">
    <property type="nucleotide sequence ID" value="NZ_LOPU01000039.1"/>
</dbReference>
<accession>A0A0W1R387</accession>
<protein>
    <submittedName>
        <fullName evidence="2">Uncharacterized protein</fullName>
    </submittedName>
</protein>
<dbReference type="AlphaFoldDB" id="A0A0W1R387"/>
<organism evidence="2 3">
    <name type="scientific">Haloprofundus marisrubri</name>
    <dbReference type="NCBI Taxonomy" id="1514971"/>
    <lineage>
        <taxon>Archaea</taxon>
        <taxon>Methanobacteriati</taxon>
        <taxon>Methanobacteriota</taxon>
        <taxon>Stenosarchaea group</taxon>
        <taxon>Halobacteria</taxon>
        <taxon>Halobacteriales</taxon>
        <taxon>Haloferacaceae</taxon>
        <taxon>Haloprofundus</taxon>
    </lineage>
</organism>
<sequence length="166" mass="18785">MVDTSIRVTEELADELYRRKSRGQSYEEVIWALIEKADNADSEESHVDDARVSETQTQAEEQPLDRPLAGHLAAVDFPSTQDREECEEAVLAAYEFLQATGRATMQDFVETVMPEYSLGYAVPDLESGKRYKGAWWRRVVKPGLKELPGVVPPSSGQSEWRHQPDE</sequence>
<dbReference type="OrthoDB" id="342754at2157"/>
<dbReference type="EMBL" id="LOPU01000039">
    <property type="protein sequence ID" value="KTG07797.1"/>
    <property type="molecule type" value="Genomic_DNA"/>
</dbReference>
<feature type="compositionally biased region" description="Basic and acidic residues" evidence="1">
    <location>
        <begin position="39"/>
        <end position="52"/>
    </location>
</feature>
<feature type="region of interest" description="Disordered" evidence="1">
    <location>
        <begin position="146"/>
        <end position="166"/>
    </location>
</feature>